<sequence>MPGSRTAARFDSFDPRPATLVSPRPIRVASVPASHVYVRHLSAVDGSDEVHRLPDPPPADGRTVPGGWWPPLMLDPGWIRAHHHEFDVFHVHFGFDAVPPETLGQVIHELRAHRKPLVYTVHDLRNPHHPEPGAHERNLRMLIPAADALVTLTPGAAARIQQRYGRRAEVLPHPHVVERELLEARRPESDQMVIGTHVKSLRANMDPLPVLETLARTVTRLPDAVLRIDMHDELFERGNHWYNPRMGRAILDLGRKPRVQVRIHPYFTDDELWQYLSSLTVSVLPYRFGTHSGWLEACHDLGTAVAAPSCGFYHQQRACATYDFDERHFRPVSLHEAMVELSRTRAPRASWAGRRAERDRLARAHRRLYERVLHR</sequence>
<evidence type="ECO:0000256" key="1">
    <source>
        <dbReference type="ARBA" id="ARBA00022676"/>
    </source>
</evidence>
<evidence type="ECO:0000313" key="4">
    <source>
        <dbReference type="EMBL" id="AYF76230.1"/>
    </source>
</evidence>
<organism evidence="4 5">
    <name type="scientific">Nocardia yunnanensis</name>
    <dbReference type="NCBI Taxonomy" id="2382165"/>
    <lineage>
        <taxon>Bacteria</taxon>
        <taxon>Bacillati</taxon>
        <taxon>Actinomycetota</taxon>
        <taxon>Actinomycetes</taxon>
        <taxon>Mycobacteriales</taxon>
        <taxon>Nocardiaceae</taxon>
        <taxon>Nocardia</taxon>
    </lineage>
</organism>
<dbReference type="KEGG" id="nyu:D7D52_23030"/>
<keyword evidence="1" id="KW-0328">Glycosyltransferase</keyword>
<proteinExistence type="predicted"/>
<dbReference type="EMBL" id="CP032568">
    <property type="protein sequence ID" value="AYF76230.1"/>
    <property type="molecule type" value="Genomic_DNA"/>
</dbReference>
<keyword evidence="5" id="KW-1185">Reference proteome</keyword>
<dbReference type="InterPro" id="IPR028098">
    <property type="entry name" value="Glyco_trans_4-like_N"/>
</dbReference>
<gene>
    <name evidence="4" type="ORF">D7D52_23030</name>
</gene>
<evidence type="ECO:0000256" key="2">
    <source>
        <dbReference type="ARBA" id="ARBA00022679"/>
    </source>
</evidence>
<dbReference type="RefSeq" id="WP_120739539.1">
    <property type="nucleotide sequence ID" value="NZ_CP032568.1"/>
</dbReference>
<dbReference type="Proteomes" id="UP000267164">
    <property type="component" value="Chromosome"/>
</dbReference>
<dbReference type="OrthoDB" id="3287135at2"/>
<dbReference type="GO" id="GO:0016757">
    <property type="term" value="F:glycosyltransferase activity"/>
    <property type="evidence" value="ECO:0007669"/>
    <property type="project" value="UniProtKB-KW"/>
</dbReference>
<protein>
    <submittedName>
        <fullName evidence="4">Glycosyltransferase family 1 protein</fullName>
    </submittedName>
</protein>
<feature type="domain" description="Glycosyltransferase subfamily 4-like N-terminal" evidence="3">
    <location>
        <begin position="36"/>
        <end position="174"/>
    </location>
</feature>
<dbReference type="SUPFAM" id="SSF53756">
    <property type="entry name" value="UDP-Glycosyltransferase/glycogen phosphorylase"/>
    <property type="match status" value="1"/>
</dbReference>
<evidence type="ECO:0000313" key="5">
    <source>
        <dbReference type="Proteomes" id="UP000267164"/>
    </source>
</evidence>
<dbReference type="Gene3D" id="3.40.50.2000">
    <property type="entry name" value="Glycogen Phosphorylase B"/>
    <property type="match status" value="1"/>
</dbReference>
<name>A0A386ZFE7_9NOCA</name>
<accession>A0A386ZFE7</accession>
<dbReference type="AlphaFoldDB" id="A0A386ZFE7"/>
<keyword evidence="2 4" id="KW-0808">Transferase</keyword>
<dbReference type="Pfam" id="PF13439">
    <property type="entry name" value="Glyco_transf_4"/>
    <property type="match status" value="1"/>
</dbReference>
<evidence type="ECO:0000259" key="3">
    <source>
        <dbReference type="Pfam" id="PF13439"/>
    </source>
</evidence>
<reference evidence="4 5" key="1">
    <citation type="submission" date="2018-09" db="EMBL/GenBank/DDBJ databases">
        <title>Nocardia yunnanensis sp. nov., an actinomycete isolated from a soil sample.</title>
        <authorList>
            <person name="Zhang J."/>
        </authorList>
    </citation>
    <scope>NUCLEOTIDE SEQUENCE [LARGE SCALE GENOMIC DNA]</scope>
    <source>
        <strain evidence="4 5">CFHS0054</strain>
    </source>
</reference>